<comment type="caution">
    <text evidence="4">The sequence shown here is derived from an EMBL/GenBank/DDBJ whole genome shotgun (WGS) entry which is preliminary data.</text>
</comment>
<dbReference type="EMBL" id="JALLBG020000046">
    <property type="protein sequence ID" value="KAL3770048.1"/>
    <property type="molecule type" value="Genomic_DNA"/>
</dbReference>
<feature type="region of interest" description="Disordered" evidence="2">
    <location>
        <begin position="1"/>
        <end position="49"/>
    </location>
</feature>
<feature type="coiled-coil region" evidence="1">
    <location>
        <begin position="84"/>
        <end position="136"/>
    </location>
</feature>
<feature type="domain" description="SAM" evidence="3">
    <location>
        <begin position="339"/>
        <end position="404"/>
    </location>
</feature>
<evidence type="ECO:0000256" key="2">
    <source>
        <dbReference type="SAM" id="MobiDB-lite"/>
    </source>
</evidence>
<keyword evidence="5" id="KW-1185">Reference proteome</keyword>
<evidence type="ECO:0000256" key="1">
    <source>
        <dbReference type="SAM" id="Coils"/>
    </source>
</evidence>
<gene>
    <name evidence="4" type="ORF">ACHAWU_005875</name>
</gene>
<evidence type="ECO:0000313" key="4">
    <source>
        <dbReference type="EMBL" id="KAL3770048.1"/>
    </source>
</evidence>
<dbReference type="InterPro" id="IPR001660">
    <property type="entry name" value="SAM"/>
</dbReference>
<dbReference type="Proteomes" id="UP001530293">
    <property type="component" value="Unassembled WGS sequence"/>
</dbReference>
<dbReference type="Pfam" id="PF07647">
    <property type="entry name" value="SAM_2"/>
    <property type="match status" value="1"/>
</dbReference>
<name>A0ABD3N3Z8_9STRA</name>
<dbReference type="AlphaFoldDB" id="A0ABD3N3Z8"/>
<organism evidence="4 5">
    <name type="scientific">Discostella pseudostelligera</name>
    <dbReference type="NCBI Taxonomy" id="259834"/>
    <lineage>
        <taxon>Eukaryota</taxon>
        <taxon>Sar</taxon>
        <taxon>Stramenopiles</taxon>
        <taxon>Ochrophyta</taxon>
        <taxon>Bacillariophyta</taxon>
        <taxon>Coscinodiscophyceae</taxon>
        <taxon>Thalassiosirophycidae</taxon>
        <taxon>Stephanodiscales</taxon>
        <taxon>Stephanodiscaceae</taxon>
        <taxon>Discostella</taxon>
    </lineage>
</organism>
<evidence type="ECO:0000259" key="3">
    <source>
        <dbReference type="PROSITE" id="PS50105"/>
    </source>
</evidence>
<dbReference type="SUPFAM" id="SSF47769">
    <property type="entry name" value="SAM/Pointed domain"/>
    <property type="match status" value="1"/>
</dbReference>
<reference evidence="4 5" key="1">
    <citation type="submission" date="2024-10" db="EMBL/GenBank/DDBJ databases">
        <title>Updated reference genomes for cyclostephanoid diatoms.</title>
        <authorList>
            <person name="Roberts W.R."/>
            <person name="Alverson A.J."/>
        </authorList>
    </citation>
    <scope>NUCLEOTIDE SEQUENCE [LARGE SCALE GENOMIC DNA]</scope>
    <source>
        <strain evidence="4 5">AJA232-27</strain>
    </source>
</reference>
<keyword evidence="1" id="KW-0175">Coiled coil</keyword>
<dbReference type="PROSITE" id="PS50105">
    <property type="entry name" value="SAM_DOMAIN"/>
    <property type="match status" value="1"/>
</dbReference>
<protein>
    <recommendedName>
        <fullName evidence="3">SAM domain-containing protein</fullName>
    </recommendedName>
</protein>
<sequence length="454" mass="51121">MPKPQKQKRAAGRQNSGRKAKKGKSTTNKVTPPAPVPTSENAGEELELVEDEALAANFDAIGEGEKEGESQPSTTTNVAVAWCKEDLTIANERLEAARANFDRDYNKIAEEIRQEEKEIDARLEMLNKKMEDAATKHGNIDASGDDILEINAGGKIIVAKRSTLTKHTVGTRFGALFSGRWDKKLQRDNHGRIPPEPPSVDGEYEQILWQYLDLFGIWDRVGMPSLMATLCKNPHRPHELDTKRFSTDINDAFNEKRGCLPNVMRKICSLESSFNEEKRFIDEFACGDVKDVITLNVSGTTMVTKRSTLLFFEESALAKRFDDSKWTEQVYTNMLVKRWSAHDVCAWANNIEGIQGNVGSILNENSITGCELLSLNTDGLRLLGIERVGSVCLLLKEIDLLKKASQDITSLIDHCPYCFEKMLDYLRWKQQYHQGLVEDKPEVPKVRSSKRNTL</sequence>
<feature type="compositionally biased region" description="Basic residues" evidence="2">
    <location>
        <begin position="1"/>
        <end position="24"/>
    </location>
</feature>
<proteinExistence type="predicted"/>
<dbReference type="InterPro" id="IPR013761">
    <property type="entry name" value="SAM/pointed_sf"/>
</dbReference>
<evidence type="ECO:0000313" key="5">
    <source>
        <dbReference type="Proteomes" id="UP001530293"/>
    </source>
</evidence>
<accession>A0ABD3N3Z8</accession>
<dbReference type="Gene3D" id="1.10.150.50">
    <property type="entry name" value="Transcription Factor, Ets-1"/>
    <property type="match status" value="1"/>
</dbReference>
<dbReference type="InterPro" id="IPR011333">
    <property type="entry name" value="SKP1/BTB/POZ_sf"/>
</dbReference>
<dbReference type="Gene3D" id="3.30.710.10">
    <property type="entry name" value="Potassium Channel Kv1.1, Chain A"/>
    <property type="match status" value="2"/>
</dbReference>